<dbReference type="Pfam" id="PF00134">
    <property type="entry name" value="Cyclin_N"/>
    <property type="match status" value="1"/>
</dbReference>
<feature type="domain" description="Cyclin-like" evidence="6">
    <location>
        <begin position="238"/>
        <end position="320"/>
    </location>
</feature>
<name>A0A9P1IAJ7_9PELO</name>
<reference evidence="8" key="1">
    <citation type="submission" date="2022-11" db="EMBL/GenBank/DDBJ databases">
        <authorList>
            <person name="Kikuchi T."/>
        </authorList>
    </citation>
    <scope>NUCLEOTIDE SEQUENCE</scope>
    <source>
        <strain evidence="8">PS1010</strain>
    </source>
</reference>
<comment type="caution">
    <text evidence="8">The sequence shown here is derived from an EMBL/GenBank/DDBJ whole genome shotgun (WGS) entry which is preliminary data.</text>
</comment>
<keyword evidence="2 4" id="KW-0195">Cyclin</keyword>
<dbReference type="AlphaFoldDB" id="A0A9P1IAJ7"/>
<evidence type="ECO:0000256" key="1">
    <source>
        <dbReference type="ARBA" id="ARBA00022618"/>
    </source>
</evidence>
<feature type="domain" description="Cyclin C-terminal" evidence="7">
    <location>
        <begin position="234"/>
        <end position="353"/>
    </location>
</feature>
<dbReference type="InterPro" id="IPR036915">
    <property type="entry name" value="Cyclin-like_sf"/>
</dbReference>
<dbReference type="InterPro" id="IPR039361">
    <property type="entry name" value="Cyclin"/>
</dbReference>
<dbReference type="Proteomes" id="UP001152747">
    <property type="component" value="Unassembled WGS sequence"/>
</dbReference>
<dbReference type="SUPFAM" id="SSF47954">
    <property type="entry name" value="Cyclin-like"/>
    <property type="match status" value="2"/>
</dbReference>
<protein>
    <recommendedName>
        <fullName evidence="10">G2/mitotic-specific cyclin-B3</fullName>
    </recommendedName>
</protein>
<dbReference type="GO" id="GO:0051301">
    <property type="term" value="P:cell division"/>
    <property type="evidence" value="ECO:0007669"/>
    <property type="project" value="UniProtKB-KW"/>
</dbReference>
<evidence type="ECO:0008006" key="10">
    <source>
        <dbReference type="Google" id="ProtNLM"/>
    </source>
</evidence>
<dbReference type="Gene3D" id="1.10.472.10">
    <property type="entry name" value="Cyclin-like"/>
    <property type="match status" value="2"/>
</dbReference>
<comment type="similarity">
    <text evidence="4">Belongs to the cyclin family.</text>
</comment>
<dbReference type="InterPro" id="IPR004367">
    <property type="entry name" value="Cyclin_C-dom"/>
</dbReference>
<evidence type="ECO:0000256" key="4">
    <source>
        <dbReference type="RuleBase" id="RU000383"/>
    </source>
</evidence>
<organism evidence="8 9">
    <name type="scientific">Caenorhabditis angaria</name>
    <dbReference type="NCBI Taxonomy" id="860376"/>
    <lineage>
        <taxon>Eukaryota</taxon>
        <taxon>Metazoa</taxon>
        <taxon>Ecdysozoa</taxon>
        <taxon>Nematoda</taxon>
        <taxon>Chromadorea</taxon>
        <taxon>Rhabditida</taxon>
        <taxon>Rhabditina</taxon>
        <taxon>Rhabditomorpha</taxon>
        <taxon>Rhabditoidea</taxon>
        <taxon>Rhabditidae</taxon>
        <taxon>Peloderinae</taxon>
        <taxon>Caenorhabditis</taxon>
    </lineage>
</organism>
<dbReference type="SMART" id="SM00385">
    <property type="entry name" value="CYCLIN"/>
    <property type="match status" value="2"/>
</dbReference>
<dbReference type="InterPro" id="IPR013763">
    <property type="entry name" value="Cyclin-like_dom"/>
</dbReference>
<feature type="domain" description="Cyclin-like" evidence="6">
    <location>
        <begin position="140"/>
        <end position="225"/>
    </location>
</feature>
<feature type="region of interest" description="Disordered" evidence="5">
    <location>
        <begin position="1"/>
        <end position="34"/>
    </location>
</feature>
<keyword evidence="1" id="KW-0132">Cell division</keyword>
<evidence type="ECO:0000313" key="9">
    <source>
        <dbReference type="Proteomes" id="UP001152747"/>
    </source>
</evidence>
<dbReference type="PIRSF" id="PIRSF001771">
    <property type="entry name" value="Cyclin_A_B_D_E"/>
    <property type="match status" value="1"/>
</dbReference>
<feature type="region of interest" description="Disordered" evidence="5">
    <location>
        <begin position="61"/>
        <end position="82"/>
    </location>
</feature>
<evidence type="ECO:0000256" key="2">
    <source>
        <dbReference type="ARBA" id="ARBA00023127"/>
    </source>
</evidence>
<accession>A0A9P1IAJ7</accession>
<gene>
    <name evidence="8" type="ORF">CAMP_LOCUS5019</name>
</gene>
<dbReference type="InterPro" id="IPR006671">
    <property type="entry name" value="Cyclin_N"/>
</dbReference>
<dbReference type="PANTHER" id="PTHR10177">
    <property type="entry name" value="CYCLINS"/>
    <property type="match status" value="1"/>
</dbReference>
<evidence type="ECO:0000259" key="6">
    <source>
        <dbReference type="SMART" id="SM00385"/>
    </source>
</evidence>
<dbReference type="Pfam" id="PF02984">
    <property type="entry name" value="Cyclin_C"/>
    <property type="match status" value="1"/>
</dbReference>
<dbReference type="GO" id="GO:0044772">
    <property type="term" value="P:mitotic cell cycle phase transition"/>
    <property type="evidence" value="ECO:0007669"/>
    <property type="project" value="InterPro"/>
</dbReference>
<evidence type="ECO:0000256" key="3">
    <source>
        <dbReference type="ARBA" id="ARBA00023306"/>
    </source>
</evidence>
<proteinExistence type="inferred from homology"/>
<keyword evidence="3" id="KW-0131">Cell cycle</keyword>
<sequence>MMLRSKLKNVQVPVDNRQKRKQELTLNKNPNEPAAKKSICDISTGIKAFAIDSTKRANRVNDENLKPENELQEGTKSEAFIDPCPNYDYDRDEAHNPDSVSDYASDIFKYYKSREKNFRVGDYLPKHSDLDMKTRAILVDWLVELQESFELNHETLYNAVKIVDIYLWKSKNVSKDKIQMVASAAIFIAAKYDERSPPLADDLIYLAGDRFDRDLLMAMERELFATIDFDLGSPLSYRYLRRLARVSHSDMSSLTLARYLLETSLLIYDYSLISASRIACAAFLLAMKMKDKEYEWNPILMKYSGYTADDVLPLVEHLNHTMHIVTGKWKQLANIREKYSHEVFFKSALIPLLPDTLAEHKMFAPLPQMSFP</sequence>
<feature type="compositionally biased region" description="Basic and acidic residues" evidence="5">
    <location>
        <begin position="61"/>
        <end position="76"/>
    </location>
</feature>
<dbReference type="SMART" id="SM01332">
    <property type="entry name" value="Cyclin_C"/>
    <property type="match status" value="1"/>
</dbReference>
<keyword evidence="9" id="KW-1185">Reference proteome</keyword>
<evidence type="ECO:0000256" key="5">
    <source>
        <dbReference type="SAM" id="MobiDB-lite"/>
    </source>
</evidence>
<dbReference type="OrthoDB" id="5590282at2759"/>
<evidence type="ECO:0000259" key="7">
    <source>
        <dbReference type="SMART" id="SM01332"/>
    </source>
</evidence>
<dbReference type="InterPro" id="IPR046965">
    <property type="entry name" value="Cyclin_A/B-like"/>
</dbReference>
<dbReference type="GO" id="GO:0016538">
    <property type="term" value="F:cyclin-dependent protein serine/threonine kinase regulator activity"/>
    <property type="evidence" value="ECO:0007669"/>
    <property type="project" value="InterPro"/>
</dbReference>
<dbReference type="FunFam" id="1.10.472.10:FF:000001">
    <property type="entry name" value="G2/mitotic-specific cyclin"/>
    <property type="match status" value="1"/>
</dbReference>
<dbReference type="EMBL" id="CANHGI010000002">
    <property type="protein sequence ID" value="CAI5442382.1"/>
    <property type="molecule type" value="Genomic_DNA"/>
</dbReference>
<evidence type="ECO:0000313" key="8">
    <source>
        <dbReference type="EMBL" id="CAI5442382.1"/>
    </source>
</evidence>